<dbReference type="EMBL" id="JBHRTK010000001">
    <property type="protein sequence ID" value="MFC3204835.1"/>
    <property type="molecule type" value="Genomic_DNA"/>
</dbReference>
<evidence type="ECO:0000313" key="2">
    <source>
        <dbReference type="Proteomes" id="UP001595583"/>
    </source>
</evidence>
<reference evidence="2" key="1">
    <citation type="journal article" date="2019" name="Int. J. Syst. Evol. Microbiol.">
        <title>The Global Catalogue of Microorganisms (GCM) 10K type strain sequencing project: providing services to taxonomists for standard genome sequencing and annotation.</title>
        <authorList>
            <consortium name="The Broad Institute Genomics Platform"/>
            <consortium name="The Broad Institute Genome Sequencing Center for Infectious Disease"/>
            <person name="Wu L."/>
            <person name="Ma J."/>
        </authorList>
    </citation>
    <scope>NUCLEOTIDE SEQUENCE [LARGE SCALE GENOMIC DNA]</scope>
    <source>
        <strain evidence="2">KCTC 52165</strain>
    </source>
</reference>
<evidence type="ECO:0000313" key="1">
    <source>
        <dbReference type="EMBL" id="MFC3204835.1"/>
    </source>
</evidence>
<name>A0ABV7K5X0_9HYPH</name>
<keyword evidence="2" id="KW-1185">Reference proteome</keyword>
<protein>
    <recommendedName>
        <fullName evidence="3">Transposase</fullName>
    </recommendedName>
</protein>
<organism evidence="1 2">
    <name type="scientific">Aquamicrobium soli</name>
    <dbReference type="NCBI Taxonomy" id="1811518"/>
    <lineage>
        <taxon>Bacteria</taxon>
        <taxon>Pseudomonadati</taxon>
        <taxon>Pseudomonadota</taxon>
        <taxon>Alphaproteobacteria</taxon>
        <taxon>Hyphomicrobiales</taxon>
        <taxon>Phyllobacteriaceae</taxon>
        <taxon>Aquamicrobium</taxon>
    </lineage>
</organism>
<sequence length="52" mass="5849">MRKVGDTAFNGNEVLWKHFRPERSLSTLAESGRYFTSANQFINPFEGAVPSS</sequence>
<evidence type="ECO:0008006" key="3">
    <source>
        <dbReference type="Google" id="ProtNLM"/>
    </source>
</evidence>
<dbReference type="RefSeq" id="WP_378217680.1">
    <property type="nucleotide sequence ID" value="NZ_JBHRTK010000001.1"/>
</dbReference>
<proteinExistence type="predicted"/>
<dbReference type="Proteomes" id="UP001595583">
    <property type="component" value="Unassembled WGS sequence"/>
</dbReference>
<comment type="caution">
    <text evidence="1">The sequence shown here is derived from an EMBL/GenBank/DDBJ whole genome shotgun (WGS) entry which is preliminary data.</text>
</comment>
<accession>A0ABV7K5X0</accession>
<gene>
    <name evidence="1" type="ORF">ACFOHJ_01275</name>
</gene>